<reference evidence="2" key="1">
    <citation type="submission" date="2024-02" db="UniProtKB">
        <authorList>
            <consortium name="WormBaseParasite"/>
        </authorList>
    </citation>
    <scope>IDENTIFICATION</scope>
</reference>
<proteinExistence type="predicted"/>
<name>A0AAF3ERB6_9BILA</name>
<evidence type="ECO:0000313" key="1">
    <source>
        <dbReference type="Proteomes" id="UP000887575"/>
    </source>
</evidence>
<evidence type="ECO:0000313" key="2">
    <source>
        <dbReference type="WBParaSite" id="MBELARI_LOCUS16648"/>
    </source>
</evidence>
<protein>
    <submittedName>
        <fullName evidence="2">Uncharacterized protein</fullName>
    </submittedName>
</protein>
<accession>A0AAF3ERB6</accession>
<dbReference type="Proteomes" id="UP000887575">
    <property type="component" value="Unassembled WGS sequence"/>
</dbReference>
<keyword evidence="1" id="KW-1185">Reference proteome</keyword>
<organism evidence="1 2">
    <name type="scientific">Mesorhabditis belari</name>
    <dbReference type="NCBI Taxonomy" id="2138241"/>
    <lineage>
        <taxon>Eukaryota</taxon>
        <taxon>Metazoa</taxon>
        <taxon>Ecdysozoa</taxon>
        <taxon>Nematoda</taxon>
        <taxon>Chromadorea</taxon>
        <taxon>Rhabditida</taxon>
        <taxon>Rhabditina</taxon>
        <taxon>Rhabditomorpha</taxon>
        <taxon>Rhabditoidea</taxon>
        <taxon>Rhabditidae</taxon>
        <taxon>Mesorhabditinae</taxon>
        <taxon>Mesorhabditis</taxon>
    </lineage>
</organism>
<dbReference type="AlphaFoldDB" id="A0AAF3ERB6"/>
<sequence>MDSTKWLISEAWRWFENFLSSWERAVEVSEDNGLLFGDPSYAAILREKISKLSIDSSPLEMLILADHGGEAKEAVEGMKKGFVKMQQDDYGDGQAVLVIHFYQNNRTRRFERNYFLEASYHPKRLAYLMKNTDPYNDHFSIGSVDEYQKKIGADYESLLRNAEVDMLMHPDKRMLDWGIKAKIVVRPICENVDTILQMIDSFQPSHLYFGGGEPANTKETLEQFIKSDQIKTLSALKMNVDMSLFHVFLNVKIPKMILVVDNILNGIGSLLLSFGEEIVQQWERKEREIDVLILHCISNEDIDATFIAQSEVHQVANQIAYGRNGSFNDSKIDSRVKLIRRDDGKGLLIISNEESLLFVDCDYKARRKRGFPDSSALRDLLARMSTFLWDLETIEKEEKFGIKEKQFSEEVIESDIFAIFGDDVWTDPDLENEKDPDENSLEKRKKEVLGKIEEGLKTYIKIRKAVESDRALRIDQLWSDTTEKGESLFVETMNRMVYEPNFINRSLLPDDWTGEYNLLEYVQEYEETGKILPYYEP</sequence>
<dbReference type="WBParaSite" id="MBELARI_LOCUS16648">
    <property type="protein sequence ID" value="MBELARI_LOCUS16648"/>
    <property type="gene ID" value="MBELARI_LOCUS16648"/>
</dbReference>